<evidence type="ECO:0000313" key="2">
    <source>
        <dbReference type="Proteomes" id="UP001623348"/>
    </source>
</evidence>
<dbReference type="EMBL" id="BAAFJT010000002">
    <property type="protein sequence ID" value="GAB0184898.1"/>
    <property type="molecule type" value="Genomic_DNA"/>
</dbReference>
<gene>
    <name evidence="1" type="ORF">GRJ2_000955100</name>
</gene>
<dbReference type="AlphaFoldDB" id="A0ABC9WI31"/>
<comment type="caution">
    <text evidence="1">The sequence shown here is derived from an EMBL/GenBank/DDBJ whole genome shotgun (WGS) entry which is preliminary data.</text>
</comment>
<organism evidence="1 2">
    <name type="scientific">Grus japonensis</name>
    <name type="common">Japanese crane</name>
    <name type="synonym">Red-crowned crane</name>
    <dbReference type="NCBI Taxonomy" id="30415"/>
    <lineage>
        <taxon>Eukaryota</taxon>
        <taxon>Metazoa</taxon>
        <taxon>Chordata</taxon>
        <taxon>Craniata</taxon>
        <taxon>Vertebrata</taxon>
        <taxon>Euteleostomi</taxon>
        <taxon>Archelosauria</taxon>
        <taxon>Archosauria</taxon>
        <taxon>Dinosauria</taxon>
        <taxon>Saurischia</taxon>
        <taxon>Theropoda</taxon>
        <taxon>Coelurosauria</taxon>
        <taxon>Aves</taxon>
        <taxon>Neognathae</taxon>
        <taxon>Neoaves</taxon>
        <taxon>Gruiformes</taxon>
        <taxon>Gruidae</taxon>
        <taxon>Grus</taxon>
    </lineage>
</organism>
<accession>A0ABC9WI31</accession>
<dbReference type="PANTHER" id="PTHR33332">
    <property type="entry name" value="REVERSE TRANSCRIPTASE DOMAIN-CONTAINING PROTEIN"/>
    <property type="match status" value="1"/>
</dbReference>
<keyword evidence="2" id="KW-1185">Reference proteome</keyword>
<reference evidence="1 2" key="1">
    <citation type="submission" date="2024-06" db="EMBL/GenBank/DDBJ databases">
        <title>The draft genome of Grus japonensis, version 3.</title>
        <authorList>
            <person name="Nabeshima K."/>
            <person name="Suzuki S."/>
            <person name="Onuma M."/>
        </authorList>
    </citation>
    <scope>NUCLEOTIDE SEQUENCE [LARGE SCALE GENOMIC DNA]</scope>
    <source>
        <strain evidence="1 2">451A</strain>
    </source>
</reference>
<dbReference type="Proteomes" id="UP001623348">
    <property type="component" value="Unassembled WGS sequence"/>
</dbReference>
<evidence type="ECO:0008006" key="3">
    <source>
        <dbReference type="Google" id="ProtNLM"/>
    </source>
</evidence>
<evidence type="ECO:0000313" key="1">
    <source>
        <dbReference type="EMBL" id="GAB0184898.1"/>
    </source>
</evidence>
<name>A0ABC9WI31_GRUJA</name>
<proteinExistence type="predicted"/>
<sequence length="119" mass="13905">MKCTLSKFADDTMLCRTVDLLEGRKALQRHLDRLDRWAKANDMRSDRAKCWVLHLCHENSQLNVSWQCAQVAEKANSILACTRNSMASRTREAIISLYSALVRLHLKYCVQFRAEQERY</sequence>
<protein>
    <recommendedName>
        <fullName evidence="3">Reverse transcriptase</fullName>
    </recommendedName>
</protein>